<dbReference type="RefSeq" id="WP_085325750.1">
    <property type="nucleotide sequence ID" value="NZ_NCXP01000018.1"/>
</dbReference>
<dbReference type="STRING" id="1430326.B8W66_14740"/>
<dbReference type="OrthoDB" id="3237043at2"/>
<sequence length="278" mass="30448">MTHPKRILITGATAGIGLQCAIQLAPGSDLVLVGRNRSKLEAARIRVTAAGASSVGTEVCDFASLNSVRALASTVLHSYDRIDVLINNVGTVYAKRTTTEDGYEATFAVNHLAPYLLTELLKPLMIASAPARIIFNASIGHYRGTLDFNDLGYRKGYFVTKAYARSKLANVLYTRDLARELADAEVTVNALHPGMVATDIWDRGPWYARPLLALHKRFTMITPEEGGRRLTYLATCPALATTTGQYFEDNTIRQPSALACDDALGQRLRMECDRLLAR</sequence>
<dbReference type="Gene3D" id="3.40.50.720">
    <property type="entry name" value="NAD(P)-binding Rossmann-like Domain"/>
    <property type="match status" value="1"/>
</dbReference>
<dbReference type="PRINTS" id="PR00081">
    <property type="entry name" value="GDHRDH"/>
</dbReference>
<dbReference type="PANTHER" id="PTHR43157:SF31">
    <property type="entry name" value="PHOSPHATIDYLINOSITOL-GLYCAN BIOSYNTHESIS CLASS F PROTEIN"/>
    <property type="match status" value="1"/>
</dbReference>
<dbReference type="PRINTS" id="PR00080">
    <property type="entry name" value="SDRFAMILY"/>
</dbReference>
<keyword evidence="1" id="KW-0560">Oxidoreductase</keyword>
<gene>
    <name evidence="3" type="ORF">B8W66_14740</name>
</gene>
<evidence type="ECO:0000313" key="3">
    <source>
        <dbReference type="EMBL" id="OSC39925.1"/>
    </source>
</evidence>
<keyword evidence="4" id="KW-1185">Reference proteome</keyword>
<name>A0A1X2LUD6_9MYCO</name>
<reference evidence="3 4" key="1">
    <citation type="submission" date="2017-04" db="EMBL/GenBank/DDBJ databases">
        <title>The new phylogeny of genus Mycobacterium.</title>
        <authorList>
            <person name="Tortoli E."/>
            <person name="Trovato A."/>
            <person name="Cirillo D.M."/>
        </authorList>
    </citation>
    <scope>NUCLEOTIDE SEQUENCE [LARGE SCALE GENOMIC DNA]</scope>
    <source>
        <strain evidence="3 4">TBL 1200985</strain>
    </source>
</reference>
<accession>A0A1X2LUD6</accession>
<dbReference type="EMBL" id="NCXP01000018">
    <property type="protein sequence ID" value="OSC39925.1"/>
    <property type="molecule type" value="Genomic_DNA"/>
</dbReference>
<dbReference type="SUPFAM" id="SSF51735">
    <property type="entry name" value="NAD(P)-binding Rossmann-fold domains"/>
    <property type="match status" value="1"/>
</dbReference>
<dbReference type="GO" id="GO:0016491">
    <property type="term" value="F:oxidoreductase activity"/>
    <property type="evidence" value="ECO:0007669"/>
    <property type="project" value="UniProtKB-KW"/>
</dbReference>
<comment type="caution">
    <text evidence="3">The sequence shown here is derived from an EMBL/GenBank/DDBJ whole genome shotgun (WGS) entry which is preliminary data.</text>
</comment>
<organism evidence="3 4">
    <name type="scientific">Mycobacterium decipiens</name>
    <dbReference type="NCBI Taxonomy" id="1430326"/>
    <lineage>
        <taxon>Bacteria</taxon>
        <taxon>Bacillati</taxon>
        <taxon>Actinomycetota</taxon>
        <taxon>Actinomycetes</taxon>
        <taxon>Mycobacteriales</taxon>
        <taxon>Mycobacteriaceae</taxon>
        <taxon>Mycobacterium</taxon>
    </lineage>
</organism>
<dbReference type="Proteomes" id="UP000193247">
    <property type="component" value="Unassembled WGS sequence"/>
</dbReference>
<evidence type="ECO:0000256" key="2">
    <source>
        <dbReference type="RuleBase" id="RU000363"/>
    </source>
</evidence>
<dbReference type="AlphaFoldDB" id="A0A1X2LUD6"/>
<dbReference type="PANTHER" id="PTHR43157">
    <property type="entry name" value="PHOSPHATIDYLINOSITOL-GLYCAN BIOSYNTHESIS CLASS F PROTEIN-RELATED"/>
    <property type="match status" value="1"/>
</dbReference>
<dbReference type="Pfam" id="PF00106">
    <property type="entry name" value="adh_short"/>
    <property type="match status" value="1"/>
</dbReference>
<comment type="similarity">
    <text evidence="2">Belongs to the short-chain dehydrogenases/reductases (SDR) family.</text>
</comment>
<proteinExistence type="inferred from homology"/>
<dbReference type="InterPro" id="IPR036291">
    <property type="entry name" value="NAD(P)-bd_dom_sf"/>
</dbReference>
<protein>
    <submittedName>
        <fullName evidence="3">Short-chain dehydrogenase</fullName>
    </submittedName>
</protein>
<evidence type="ECO:0000313" key="4">
    <source>
        <dbReference type="Proteomes" id="UP000193247"/>
    </source>
</evidence>
<evidence type="ECO:0000256" key="1">
    <source>
        <dbReference type="ARBA" id="ARBA00023002"/>
    </source>
</evidence>
<dbReference type="CDD" id="cd05327">
    <property type="entry name" value="retinol-DH_like_SDR_c_like"/>
    <property type="match status" value="1"/>
</dbReference>
<dbReference type="InterPro" id="IPR002347">
    <property type="entry name" value="SDR_fam"/>
</dbReference>